<dbReference type="RefSeq" id="WP_153420388.1">
    <property type="nucleotide sequence ID" value="NZ_WFLM01000003.1"/>
</dbReference>
<dbReference type="InterPro" id="IPR010406">
    <property type="entry name" value="DUF1003"/>
</dbReference>
<organism evidence="2 3">
    <name type="scientific">Silvanigrella paludirubra</name>
    <dbReference type="NCBI Taxonomy" id="2499159"/>
    <lineage>
        <taxon>Bacteria</taxon>
        <taxon>Pseudomonadati</taxon>
        <taxon>Bdellovibrionota</taxon>
        <taxon>Oligoflexia</taxon>
        <taxon>Silvanigrellales</taxon>
        <taxon>Silvanigrellaceae</taxon>
        <taxon>Silvanigrella</taxon>
    </lineage>
</organism>
<reference evidence="2 3" key="1">
    <citation type="submission" date="2019-10" db="EMBL/GenBank/DDBJ databases">
        <title>New species of Slilvanegrellaceae.</title>
        <authorList>
            <person name="Pitt A."/>
            <person name="Hahn M.W."/>
        </authorList>
    </citation>
    <scope>NUCLEOTIDE SEQUENCE [LARGE SCALE GENOMIC DNA]</scope>
    <source>
        <strain evidence="2 3">SP-Ram-0.45-NSY-1</strain>
    </source>
</reference>
<protein>
    <submittedName>
        <fullName evidence="2">DUF1003 domain-containing protein</fullName>
    </submittedName>
</protein>
<comment type="caution">
    <text evidence="2">The sequence shown here is derived from an EMBL/GenBank/DDBJ whole genome shotgun (WGS) entry which is preliminary data.</text>
</comment>
<dbReference type="Pfam" id="PF06210">
    <property type="entry name" value="DUF1003"/>
    <property type="match status" value="1"/>
</dbReference>
<proteinExistence type="predicted"/>
<dbReference type="EMBL" id="WFLM01000003">
    <property type="protein sequence ID" value="KAB8038990.1"/>
    <property type="molecule type" value="Genomic_DNA"/>
</dbReference>
<evidence type="ECO:0000256" key="1">
    <source>
        <dbReference type="SAM" id="Phobius"/>
    </source>
</evidence>
<dbReference type="OrthoDB" id="9795736at2"/>
<feature type="transmembrane region" description="Helical" evidence="1">
    <location>
        <begin position="21"/>
        <end position="46"/>
    </location>
</feature>
<dbReference type="Proteomes" id="UP000437748">
    <property type="component" value="Unassembled WGS sequence"/>
</dbReference>
<accession>A0A6N6VSN6</accession>
<dbReference type="AlphaFoldDB" id="A0A6N6VSN6"/>
<feature type="transmembrane region" description="Helical" evidence="1">
    <location>
        <begin position="66"/>
        <end position="83"/>
    </location>
</feature>
<gene>
    <name evidence="2" type="ORF">GCL60_09020</name>
</gene>
<name>A0A6N6VSN6_9BACT</name>
<keyword evidence="3" id="KW-1185">Reference proteome</keyword>
<evidence type="ECO:0000313" key="3">
    <source>
        <dbReference type="Proteomes" id="UP000437748"/>
    </source>
</evidence>
<keyword evidence="1" id="KW-0812">Transmembrane</keyword>
<evidence type="ECO:0000313" key="2">
    <source>
        <dbReference type="EMBL" id="KAB8038990.1"/>
    </source>
</evidence>
<keyword evidence="1" id="KW-0472">Membrane</keyword>
<keyword evidence="1" id="KW-1133">Transmembrane helix</keyword>
<sequence length="183" mass="21736">MRLTKEKLDSFCKIRDKSGSRFYEFSTSWWALFFFFGIVVGCVLWNEFIPYQNLRFDPYPFNGLRTILALMGAIQAPVLLLYSRKSTDYRKNLLEQDFELEKKIFKKIELMESEMKQNHALYLQELKHVAKLTKKINKKRKVVKLNPTPVPIHESNKDFIKTEQVQREILQPKKVENNENISA</sequence>